<name>A0A9C7LBQ0_9BACI</name>
<feature type="domain" description="Aminoglycoside phosphotransferase" evidence="1">
    <location>
        <begin position="13"/>
        <end position="241"/>
    </location>
</feature>
<dbReference type="Proteomes" id="UP000789845">
    <property type="component" value="Unassembled WGS sequence"/>
</dbReference>
<sequence length="313" mass="36470">MNDIKNYDTFEKIEQIHKGWSSDKKYYIETVTNEKMLLRIADISEYDKKKSEFAMMKRLAECGIPMSQPVDFGICDNGNSVYSLFVWCVGEDAEIILPKMTETEQYVLGLKSGQILRKIHHIPPPIEQEDWGIRFNRKTDNKIKNYLGCGIKIDDDDKIITYLKENRHLLDSRAQCFQHGDYHVGNMIISPEGELSIIDFNRNDYGDPWEEFNRIVWSAAISPHFATGQLNGYFNGRPPEEFFKLLAFYISSNMMSSIPWAIPFGEKDVAVMINQAKDVLTWYDGMKNPVPTWYLEDFYFQSINEFTFNFSTN</sequence>
<evidence type="ECO:0000313" key="2">
    <source>
        <dbReference type="EMBL" id="CAG9609387.1"/>
    </source>
</evidence>
<accession>A0A9C7LBQ0</accession>
<dbReference type="InterPro" id="IPR002575">
    <property type="entry name" value="Aminoglycoside_PTrfase"/>
</dbReference>
<dbReference type="RefSeq" id="WP_230497624.1">
    <property type="nucleotide sequence ID" value="NZ_CAKJTG010000019.1"/>
</dbReference>
<evidence type="ECO:0000259" key="1">
    <source>
        <dbReference type="Pfam" id="PF01636"/>
    </source>
</evidence>
<comment type="caution">
    <text evidence="2">The sequence shown here is derived from an EMBL/GenBank/DDBJ whole genome shotgun (WGS) entry which is preliminary data.</text>
</comment>
<evidence type="ECO:0000313" key="3">
    <source>
        <dbReference type="Proteomes" id="UP000789845"/>
    </source>
</evidence>
<protein>
    <recommendedName>
        <fullName evidence="1">Aminoglycoside phosphotransferase domain-containing protein</fullName>
    </recommendedName>
</protein>
<organism evidence="2 3">
    <name type="scientific">Pseudoneobacillus rhizosphaerae</name>
    <dbReference type="NCBI Taxonomy" id="2880968"/>
    <lineage>
        <taxon>Bacteria</taxon>
        <taxon>Bacillati</taxon>
        <taxon>Bacillota</taxon>
        <taxon>Bacilli</taxon>
        <taxon>Bacillales</taxon>
        <taxon>Bacillaceae</taxon>
        <taxon>Pseudoneobacillus</taxon>
    </lineage>
</organism>
<dbReference type="SUPFAM" id="SSF56112">
    <property type="entry name" value="Protein kinase-like (PK-like)"/>
    <property type="match status" value="1"/>
</dbReference>
<keyword evidence="3" id="KW-1185">Reference proteome</keyword>
<dbReference type="InterPro" id="IPR011009">
    <property type="entry name" value="Kinase-like_dom_sf"/>
</dbReference>
<proteinExistence type="predicted"/>
<dbReference type="AlphaFoldDB" id="A0A9C7LBQ0"/>
<dbReference type="Pfam" id="PF01636">
    <property type="entry name" value="APH"/>
    <property type="match status" value="1"/>
</dbReference>
<reference evidence="2" key="1">
    <citation type="submission" date="2021-10" db="EMBL/GenBank/DDBJ databases">
        <authorList>
            <person name="Criscuolo A."/>
        </authorList>
    </citation>
    <scope>NUCLEOTIDE SEQUENCE</scope>
    <source>
        <strain evidence="2">CIP111885</strain>
    </source>
</reference>
<dbReference type="PANTHER" id="PTHR41283:SF1">
    <property type="entry name" value="AMINOGLYCOSIDE PHOSPHOTRANSFERASE DOMAIN-CONTAINING PROTEIN"/>
    <property type="match status" value="1"/>
</dbReference>
<gene>
    <name evidence="2" type="ORF">NEOCIP111885_03129</name>
</gene>
<dbReference type="PANTHER" id="PTHR41283">
    <property type="entry name" value="AMINOGLYCOSIDE PHOSPHOTRANSFERASE"/>
    <property type="match status" value="1"/>
</dbReference>
<dbReference type="Gene3D" id="3.90.1200.10">
    <property type="match status" value="1"/>
</dbReference>
<dbReference type="EMBL" id="CAKJTG010000019">
    <property type="protein sequence ID" value="CAG9609387.1"/>
    <property type="molecule type" value="Genomic_DNA"/>
</dbReference>